<proteinExistence type="predicted"/>
<dbReference type="Proteomes" id="UP001500707">
    <property type="component" value="Unassembled WGS sequence"/>
</dbReference>
<protein>
    <recommendedName>
        <fullName evidence="1">NERD domain-containing protein</fullName>
    </recommendedName>
</protein>
<comment type="caution">
    <text evidence="2">The sequence shown here is derived from an EMBL/GenBank/DDBJ whole genome shotgun (WGS) entry which is preliminary data.</text>
</comment>
<sequence>MTAGQSPLEWAARERRAARKGVRRRVLAWVGLNPAARRADALTARAAHGAAGERKTAELLARLSEGWRIAYGRKLPPYANDYDALVIPPAGDVVLALDTKMWRRNWVTSLHEGRVYCGPDDRQGQVEGVARAAARLERALAVPGLRVWPLLVVHGSPVMQPGLPEGRLEARAVEWDGVVHVLGPDWLVPTLVASARGGVDEERAAWLAERVNAVVPPCPGGA</sequence>
<evidence type="ECO:0000259" key="1">
    <source>
        <dbReference type="Pfam" id="PF08378"/>
    </source>
</evidence>
<dbReference type="EMBL" id="BAABCE010000027">
    <property type="protein sequence ID" value="GAA3590889.1"/>
    <property type="molecule type" value="Genomic_DNA"/>
</dbReference>
<accession>A0ABP6YV37</accession>
<dbReference type="RefSeq" id="WP_346186328.1">
    <property type="nucleotide sequence ID" value="NZ_BAABCE010000027.1"/>
</dbReference>
<gene>
    <name evidence="2" type="ORF">GCM10022295_85680</name>
</gene>
<name>A0ABP6YV37_9ACTN</name>
<organism evidence="2 3">
    <name type="scientific">Streptomyces osmaniensis</name>
    <dbReference type="NCBI Taxonomy" id="593134"/>
    <lineage>
        <taxon>Bacteria</taxon>
        <taxon>Bacillati</taxon>
        <taxon>Actinomycetota</taxon>
        <taxon>Actinomycetes</taxon>
        <taxon>Kitasatosporales</taxon>
        <taxon>Streptomycetaceae</taxon>
        <taxon>Streptomyces</taxon>
    </lineage>
</organism>
<feature type="domain" description="NERD" evidence="1">
    <location>
        <begin position="49"/>
        <end position="153"/>
    </location>
</feature>
<dbReference type="Pfam" id="PF08378">
    <property type="entry name" value="NERD"/>
    <property type="match status" value="1"/>
</dbReference>
<dbReference type="InterPro" id="IPR011528">
    <property type="entry name" value="NERD"/>
</dbReference>
<reference evidence="3" key="1">
    <citation type="journal article" date="2019" name="Int. J. Syst. Evol. Microbiol.">
        <title>The Global Catalogue of Microorganisms (GCM) 10K type strain sequencing project: providing services to taxonomists for standard genome sequencing and annotation.</title>
        <authorList>
            <consortium name="The Broad Institute Genomics Platform"/>
            <consortium name="The Broad Institute Genome Sequencing Center for Infectious Disease"/>
            <person name="Wu L."/>
            <person name="Ma J."/>
        </authorList>
    </citation>
    <scope>NUCLEOTIDE SEQUENCE [LARGE SCALE GENOMIC DNA]</scope>
    <source>
        <strain evidence="3">JCM 17656</strain>
    </source>
</reference>
<keyword evidence="3" id="KW-1185">Reference proteome</keyword>
<evidence type="ECO:0000313" key="3">
    <source>
        <dbReference type="Proteomes" id="UP001500707"/>
    </source>
</evidence>
<evidence type="ECO:0000313" key="2">
    <source>
        <dbReference type="EMBL" id="GAA3590889.1"/>
    </source>
</evidence>